<dbReference type="SUPFAM" id="SSF49599">
    <property type="entry name" value="TRAF domain-like"/>
    <property type="match status" value="2"/>
</dbReference>
<dbReference type="PANTHER" id="PTHR46162:SF2">
    <property type="entry name" value="ANKYRIN REPEAT-CONTAINING PROTEIN-RELATED"/>
    <property type="match status" value="1"/>
</dbReference>
<evidence type="ECO:0000313" key="2">
    <source>
        <dbReference type="EMBL" id="KAK9948983.1"/>
    </source>
</evidence>
<evidence type="ECO:0000259" key="1">
    <source>
        <dbReference type="PROSITE" id="PS50144"/>
    </source>
</evidence>
<dbReference type="Pfam" id="PF22486">
    <property type="entry name" value="MATH_2"/>
    <property type="match status" value="1"/>
</dbReference>
<organism evidence="2 3">
    <name type="scientific">Rubus argutus</name>
    <name type="common">Southern blackberry</name>
    <dbReference type="NCBI Taxonomy" id="59490"/>
    <lineage>
        <taxon>Eukaryota</taxon>
        <taxon>Viridiplantae</taxon>
        <taxon>Streptophyta</taxon>
        <taxon>Embryophyta</taxon>
        <taxon>Tracheophyta</taxon>
        <taxon>Spermatophyta</taxon>
        <taxon>Magnoliopsida</taxon>
        <taxon>eudicotyledons</taxon>
        <taxon>Gunneridae</taxon>
        <taxon>Pentapetalae</taxon>
        <taxon>rosids</taxon>
        <taxon>fabids</taxon>
        <taxon>Rosales</taxon>
        <taxon>Rosaceae</taxon>
        <taxon>Rosoideae</taxon>
        <taxon>Rosoideae incertae sedis</taxon>
        <taxon>Rubus</taxon>
    </lineage>
</organism>
<name>A0AAW1YK39_RUBAR</name>
<dbReference type="PANTHER" id="PTHR46162">
    <property type="entry name" value="TRAF-LIKE FAMILY PROTEIN"/>
    <property type="match status" value="1"/>
</dbReference>
<accession>A0AAW1YK39</accession>
<dbReference type="CDD" id="cd00121">
    <property type="entry name" value="MATH"/>
    <property type="match status" value="1"/>
</dbReference>
<comment type="caution">
    <text evidence="2">The sequence shown here is derived from an EMBL/GenBank/DDBJ whole genome shotgun (WGS) entry which is preliminary data.</text>
</comment>
<dbReference type="EMBL" id="JBEDUW010000001">
    <property type="protein sequence ID" value="KAK9948983.1"/>
    <property type="molecule type" value="Genomic_DNA"/>
</dbReference>
<dbReference type="Proteomes" id="UP001457282">
    <property type="component" value="Unassembled WGS sequence"/>
</dbReference>
<gene>
    <name evidence="2" type="ORF">M0R45_004534</name>
</gene>
<dbReference type="InterPro" id="IPR002083">
    <property type="entry name" value="MATH/TRAF_dom"/>
</dbReference>
<dbReference type="InterPro" id="IPR008974">
    <property type="entry name" value="TRAF-like"/>
</dbReference>
<sequence length="266" mass="30132">METRVVPIIIWKATTSLSTWKWLGEKPIEPGWEVTVDFKFFLLSHTRNIYCVVGEDNKKEKKHHCFYRTIVGGLAGFDRFVSQKVFSDVSNGYLNADGSCVIGADVFVSKKRTKVVNEERVSMIHNPSMYKLVWKIDNYVSKSEAHHCFSNPVPGDQKYCLWKLNLYPRGTSDASGSHLSLFLALANPETLPPSSKIFAEFTLRIVDQTYSIHFSYTTRNWFSALVPTCGNPEFIKLCDFYSEASGFLVNGTCIMEADITILGISH</sequence>
<evidence type="ECO:0000313" key="3">
    <source>
        <dbReference type="Proteomes" id="UP001457282"/>
    </source>
</evidence>
<reference evidence="2 3" key="1">
    <citation type="journal article" date="2023" name="G3 (Bethesda)">
        <title>A chromosome-length genome assembly and annotation of blackberry (Rubus argutus, cv. 'Hillquist').</title>
        <authorList>
            <person name="Bruna T."/>
            <person name="Aryal R."/>
            <person name="Dudchenko O."/>
            <person name="Sargent D.J."/>
            <person name="Mead D."/>
            <person name="Buti M."/>
            <person name="Cavallini A."/>
            <person name="Hytonen T."/>
            <person name="Andres J."/>
            <person name="Pham M."/>
            <person name="Weisz D."/>
            <person name="Mascagni F."/>
            <person name="Usai G."/>
            <person name="Natali L."/>
            <person name="Bassil N."/>
            <person name="Fernandez G.E."/>
            <person name="Lomsadze A."/>
            <person name="Armour M."/>
            <person name="Olukolu B."/>
            <person name="Poorten T."/>
            <person name="Britton C."/>
            <person name="Davik J."/>
            <person name="Ashrafi H."/>
            <person name="Aiden E.L."/>
            <person name="Borodovsky M."/>
            <person name="Worthington M."/>
        </authorList>
    </citation>
    <scope>NUCLEOTIDE SEQUENCE [LARGE SCALE GENOMIC DNA]</scope>
    <source>
        <strain evidence="2">PI 553951</strain>
    </source>
</reference>
<feature type="domain" description="MATH" evidence="1">
    <location>
        <begin position="129"/>
        <end position="259"/>
    </location>
</feature>
<protein>
    <recommendedName>
        <fullName evidence="1">MATH domain-containing protein</fullName>
    </recommendedName>
</protein>
<dbReference type="Gene3D" id="2.60.210.10">
    <property type="entry name" value="Apoptosis, Tumor Necrosis Factor Receptor Associated Protein 2, Chain A"/>
    <property type="match status" value="2"/>
</dbReference>
<keyword evidence="3" id="KW-1185">Reference proteome</keyword>
<proteinExistence type="predicted"/>
<dbReference type="PROSITE" id="PS50144">
    <property type="entry name" value="MATH"/>
    <property type="match status" value="1"/>
</dbReference>
<dbReference type="AlphaFoldDB" id="A0AAW1YK39"/>